<evidence type="ECO:0000313" key="4">
    <source>
        <dbReference type="Proteomes" id="UP000199058"/>
    </source>
</evidence>
<feature type="domain" description="GGDEF" evidence="2">
    <location>
        <begin position="200"/>
        <end position="329"/>
    </location>
</feature>
<evidence type="ECO:0000259" key="2">
    <source>
        <dbReference type="PROSITE" id="PS50887"/>
    </source>
</evidence>
<feature type="transmembrane region" description="Helical" evidence="1">
    <location>
        <begin position="68"/>
        <end position="84"/>
    </location>
</feature>
<keyword evidence="4" id="KW-1185">Reference proteome</keyword>
<name>A0A1I1G1F9_9GAMM</name>
<feature type="transmembrane region" description="Helical" evidence="1">
    <location>
        <begin position="104"/>
        <end position="127"/>
    </location>
</feature>
<evidence type="ECO:0000256" key="1">
    <source>
        <dbReference type="SAM" id="Phobius"/>
    </source>
</evidence>
<keyword evidence="1" id="KW-0472">Membrane</keyword>
<dbReference type="NCBIfam" id="TIGR00254">
    <property type="entry name" value="GGDEF"/>
    <property type="match status" value="1"/>
</dbReference>
<feature type="transmembrane region" description="Helical" evidence="1">
    <location>
        <begin position="12"/>
        <end position="33"/>
    </location>
</feature>
<dbReference type="SUPFAM" id="SSF55073">
    <property type="entry name" value="Nucleotide cyclase"/>
    <property type="match status" value="1"/>
</dbReference>
<dbReference type="OrthoDB" id="6359365at2"/>
<feature type="transmembrane region" description="Helical" evidence="1">
    <location>
        <begin position="139"/>
        <end position="157"/>
    </location>
</feature>
<dbReference type="AlphaFoldDB" id="A0A1I1G1F9"/>
<keyword evidence="1" id="KW-0812">Transmembrane</keyword>
<sequence>MRQGFSRQQRRVTASLYLILSTVMALLASQVYLSAYYEAILLPALLTPIFFALGLLRWQVNSHLQYDPAALTALICLGGFLLLQPETLSGFTHWHFAGLFYPLVAFYLLPNAASLALSLLLLSGLLTFRLDRLGLEEQLLFCFQYLLLVILAWHYGLSSRLKTQKLELLTGEDAVTGLLNAEHLQSRLTAEVARSRATQRPLALLLIEFHQYPQVVEELGQASADRFLQEAGKIALQTCRTGDEAYRMDDLTLLLLLPNTTINGALVLRERLYHQLLHQVICELGPLDTTITPLLLQPGEKPEELWQRIGESCYHSLSERVDDQLEDHP</sequence>
<dbReference type="Gene3D" id="3.30.70.270">
    <property type="match status" value="1"/>
</dbReference>
<evidence type="ECO:0000313" key="3">
    <source>
        <dbReference type="EMBL" id="SFC03020.1"/>
    </source>
</evidence>
<reference evidence="3 4" key="1">
    <citation type="submission" date="2016-10" db="EMBL/GenBank/DDBJ databases">
        <authorList>
            <person name="de Groot N.N."/>
        </authorList>
    </citation>
    <scope>NUCLEOTIDE SEQUENCE [LARGE SCALE GENOMIC DNA]</scope>
    <source>
        <strain evidence="3 4">DSM 18438</strain>
    </source>
</reference>
<protein>
    <submittedName>
        <fullName evidence="3">Diguanylate cyclase (GGDEF) domain-containing protein</fullName>
    </submittedName>
</protein>
<dbReference type="InterPro" id="IPR029787">
    <property type="entry name" value="Nucleotide_cyclase"/>
</dbReference>
<dbReference type="InterPro" id="IPR043128">
    <property type="entry name" value="Rev_trsase/Diguanyl_cyclase"/>
</dbReference>
<dbReference type="PROSITE" id="PS50887">
    <property type="entry name" value="GGDEF"/>
    <property type="match status" value="1"/>
</dbReference>
<feature type="transmembrane region" description="Helical" evidence="1">
    <location>
        <begin position="39"/>
        <end position="56"/>
    </location>
</feature>
<dbReference type="SMART" id="SM00267">
    <property type="entry name" value="GGDEF"/>
    <property type="match status" value="1"/>
</dbReference>
<dbReference type="Proteomes" id="UP000199058">
    <property type="component" value="Unassembled WGS sequence"/>
</dbReference>
<keyword evidence="1" id="KW-1133">Transmembrane helix</keyword>
<dbReference type="EMBL" id="FOLH01000002">
    <property type="protein sequence ID" value="SFC03020.1"/>
    <property type="molecule type" value="Genomic_DNA"/>
</dbReference>
<dbReference type="RefSeq" id="WP_091960676.1">
    <property type="nucleotide sequence ID" value="NZ_FOLH01000002.1"/>
</dbReference>
<dbReference type="STRING" id="1122252.SAMN05660443_1220"/>
<accession>A0A1I1G1F9</accession>
<dbReference type="Pfam" id="PF00990">
    <property type="entry name" value="GGDEF"/>
    <property type="match status" value="1"/>
</dbReference>
<gene>
    <name evidence="3" type="ORF">SAMN05660443_1220</name>
</gene>
<organism evidence="3 4">
    <name type="scientific">Marinospirillum celere</name>
    <dbReference type="NCBI Taxonomy" id="1122252"/>
    <lineage>
        <taxon>Bacteria</taxon>
        <taxon>Pseudomonadati</taxon>
        <taxon>Pseudomonadota</taxon>
        <taxon>Gammaproteobacteria</taxon>
        <taxon>Oceanospirillales</taxon>
        <taxon>Oceanospirillaceae</taxon>
        <taxon>Marinospirillum</taxon>
    </lineage>
</organism>
<proteinExistence type="predicted"/>
<dbReference type="InterPro" id="IPR000160">
    <property type="entry name" value="GGDEF_dom"/>
</dbReference>